<keyword evidence="3" id="KW-1185">Reference proteome</keyword>
<keyword evidence="2" id="KW-0503">Monooxygenase</keyword>
<proteinExistence type="predicted"/>
<dbReference type="GO" id="GO:0071949">
    <property type="term" value="F:FAD binding"/>
    <property type="evidence" value="ECO:0007669"/>
    <property type="project" value="InterPro"/>
</dbReference>
<comment type="caution">
    <text evidence="2">The sequence shown here is derived from an EMBL/GenBank/DDBJ whole genome shotgun (WGS) entry which is preliminary data.</text>
</comment>
<dbReference type="EMBL" id="RCZC01000003">
    <property type="protein sequence ID" value="TPG52715.1"/>
    <property type="molecule type" value="Genomic_DNA"/>
</dbReference>
<reference evidence="2 3" key="1">
    <citation type="journal article" date="2019" name="Environ. Microbiol.">
        <title>Species interactions and distinct microbial communities in high Arctic permafrost affected cryosols are associated with the CH4 and CO2 gas fluxes.</title>
        <authorList>
            <person name="Altshuler I."/>
            <person name="Hamel J."/>
            <person name="Turney S."/>
            <person name="Magnuson E."/>
            <person name="Levesque R."/>
            <person name="Greer C."/>
            <person name="Whyte L.G."/>
        </authorList>
    </citation>
    <scope>NUCLEOTIDE SEQUENCE [LARGE SCALE GENOMIC DNA]</scope>
    <source>
        <strain evidence="2 3">E6.1</strain>
    </source>
</reference>
<dbReference type="OrthoDB" id="5652862at2"/>
<dbReference type="PANTHER" id="PTHR42685:SF22">
    <property type="entry name" value="CONDITIONED MEDIUM FACTOR RECEPTOR 1"/>
    <property type="match status" value="1"/>
</dbReference>
<dbReference type="InterPro" id="IPR002938">
    <property type="entry name" value="FAD-bd"/>
</dbReference>
<evidence type="ECO:0000313" key="3">
    <source>
        <dbReference type="Proteomes" id="UP000319931"/>
    </source>
</evidence>
<dbReference type="RefSeq" id="WP_140850631.1">
    <property type="nucleotide sequence ID" value="NZ_RCZC01000003.1"/>
</dbReference>
<dbReference type="AlphaFoldDB" id="A0A502FTB1"/>
<name>A0A502FTB1_9SPHN</name>
<protein>
    <submittedName>
        <fullName evidence="2">FAD-binding monooxygenase</fullName>
    </submittedName>
</protein>
<keyword evidence="2" id="KW-0560">Oxidoreductase</keyword>
<dbReference type="SUPFAM" id="SSF51905">
    <property type="entry name" value="FAD/NAD(P)-binding domain"/>
    <property type="match status" value="1"/>
</dbReference>
<dbReference type="InterPro" id="IPR050407">
    <property type="entry name" value="Geranylgeranyl_reductase"/>
</dbReference>
<dbReference type="Proteomes" id="UP000319931">
    <property type="component" value="Unassembled WGS sequence"/>
</dbReference>
<dbReference type="PANTHER" id="PTHR42685">
    <property type="entry name" value="GERANYLGERANYL DIPHOSPHATE REDUCTASE"/>
    <property type="match status" value="1"/>
</dbReference>
<dbReference type="PRINTS" id="PR00420">
    <property type="entry name" value="RNGMNOXGNASE"/>
</dbReference>
<accession>A0A502FTB1</accession>
<organism evidence="2 3">
    <name type="scientific">Sphingomonas glacialis</name>
    <dbReference type="NCBI Taxonomy" id="658225"/>
    <lineage>
        <taxon>Bacteria</taxon>
        <taxon>Pseudomonadati</taxon>
        <taxon>Pseudomonadota</taxon>
        <taxon>Alphaproteobacteria</taxon>
        <taxon>Sphingomonadales</taxon>
        <taxon>Sphingomonadaceae</taxon>
        <taxon>Sphingomonas</taxon>
    </lineage>
</organism>
<feature type="domain" description="FAD-binding" evidence="1">
    <location>
        <begin position="4"/>
        <end position="130"/>
    </location>
</feature>
<gene>
    <name evidence="2" type="ORF">EAH76_12610</name>
</gene>
<dbReference type="Pfam" id="PF01494">
    <property type="entry name" value="FAD_binding_3"/>
    <property type="match status" value="1"/>
</dbReference>
<dbReference type="Gene3D" id="3.50.50.60">
    <property type="entry name" value="FAD/NAD(P)-binding domain"/>
    <property type="match status" value="1"/>
</dbReference>
<evidence type="ECO:0000259" key="1">
    <source>
        <dbReference type="Pfam" id="PF01494"/>
    </source>
</evidence>
<dbReference type="InterPro" id="IPR036188">
    <property type="entry name" value="FAD/NAD-bd_sf"/>
</dbReference>
<evidence type="ECO:0000313" key="2">
    <source>
        <dbReference type="EMBL" id="TPG52715.1"/>
    </source>
</evidence>
<dbReference type="GO" id="GO:0004497">
    <property type="term" value="F:monooxygenase activity"/>
    <property type="evidence" value="ECO:0007669"/>
    <property type="project" value="UniProtKB-KW"/>
</dbReference>
<sequence>MRRTAALILGGGPAGASAAIVLARAGAPHLLVERSRETGDAICGGFLSWRTLESLARLGVAPEALGPARVTTVRVLSGDRVVETRLPRPAHGVSRHLLDTVLLARAIEAGSAVERGVTVRGLDGLTARLDDGADLAADTLFLASGKHDVRGAARPAEARGSDPVLGLRVRIPAAPGLDALIGESIELHLFDRGYVGIVRQEDGSANCCLAVHRSALIEAGSPAALLDKLGRDHPRLGDRFAYRSGSEAIDAIANVPYGWRALHGEPALFRLGDQAGVIPSLAGEGMGIAIASGIRAGHAYLEGGAAAAPGFQQGFARATARPIRLAGLVRDAAERPTLTGLALPLLRQVPGLIEIIASLTRIGHSRLDRTLR</sequence>